<feature type="transmembrane region" description="Helical" evidence="6">
    <location>
        <begin position="35"/>
        <end position="56"/>
    </location>
</feature>
<dbReference type="InterPro" id="IPR016688">
    <property type="entry name" value="MscS-like_plants/fungi"/>
</dbReference>
<evidence type="ECO:0000313" key="8">
    <source>
        <dbReference type="EMBL" id="OAG29467.1"/>
    </source>
</evidence>
<dbReference type="GO" id="GO:0006820">
    <property type="term" value="P:monoatomic anion transport"/>
    <property type="evidence" value="ECO:0007669"/>
    <property type="project" value="TreeGrafter"/>
</dbReference>
<evidence type="ECO:0000256" key="1">
    <source>
        <dbReference type="ARBA" id="ARBA00004141"/>
    </source>
</evidence>
<dbReference type="GO" id="GO:0008381">
    <property type="term" value="F:mechanosensitive monoatomic ion channel activity"/>
    <property type="evidence" value="ECO:0007669"/>
    <property type="project" value="TreeGrafter"/>
</dbReference>
<dbReference type="InterPro" id="IPR006685">
    <property type="entry name" value="MscS_channel_2nd"/>
</dbReference>
<dbReference type="SUPFAM" id="SSF50182">
    <property type="entry name" value="Sm-like ribonucleoproteins"/>
    <property type="match status" value="1"/>
</dbReference>
<evidence type="ECO:0000256" key="6">
    <source>
        <dbReference type="SAM" id="Phobius"/>
    </source>
</evidence>
<feature type="transmembrane region" description="Helical" evidence="6">
    <location>
        <begin position="307"/>
        <end position="337"/>
    </location>
</feature>
<dbReference type="RefSeq" id="XP_067544115.1">
    <property type="nucleotide sequence ID" value="XM_067688018.1"/>
</dbReference>
<reference evidence="8 9" key="1">
    <citation type="submission" date="2016-02" db="EMBL/GenBank/DDBJ databases">
        <title>Discovery of a natural microsporidian pathogen with a broad tissue tropism in Caenorhabditis elegans.</title>
        <authorList>
            <person name="Luallen R.J."/>
            <person name="Reinke A.W."/>
            <person name="Tong L."/>
            <person name="Botts M.R."/>
            <person name="Felix M.-A."/>
            <person name="Troemel E.R."/>
        </authorList>
    </citation>
    <scope>NUCLEOTIDE SEQUENCE [LARGE SCALE GENOMIC DNA]</scope>
    <source>
        <strain evidence="8 9">JUm2807</strain>
    </source>
</reference>
<feature type="transmembrane region" description="Helical" evidence="6">
    <location>
        <begin position="284"/>
        <end position="301"/>
    </location>
</feature>
<name>A0A177EC04_9MICR</name>
<dbReference type="InterPro" id="IPR010920">
    <property type="entry name" value="LSM_dom_sf"/>
</dbReference>
<evidence type="ECO:0000259" key="7">
    <source>
        <dbReference type="Pfam" id="PF00924"/>
    </source>
</evidence>
<organism evidence="8 9">
    <name type="scientific">Nematocida displodere</name>
    <dbReference type="NCBI Taxonomy" id="1805483"/>
    <lineage>
        <taxon>Eukaryota</taxon>
        <taxon>Fungi</taxon>
        <taxon>Fungi incertae sedis</taxon>
        <taxon>Microsporidia</taxon>
        <taxon>Nematocida</taxon>
    </lineage>
</organism>
<accession>A0A177EC04</accession>
<keyword evidence="5 6" id="KW-0472">Membrane</keyword>
<dbReference type="VEuPathDB" id="MicrosporidiaDB:NEDG_00600"/>
<dbReference type="EMBL" id="LTDL01000040">
    <property type="protein sequence ID" value="OAG29467.1"/>
    <property type="molecule type" value="Genomic_DNA"/>
</dbReference>
<dbReference type="OrthoDB" id="544685at2759"/>
<protein>
    <recommendedName>
        <fullName evidence="7">Mechanosensitive ion channel MscS domain-containing protein</fullName>
    </recommendedName>
</protein>
<comment type="similarity">
    <text evidence="2">Belongs to the MscS (TC 1.A.23) family.</text>
</comment>
<sequence length="514" mass="58719">MLKERQSALLAGSLSFLQVGVVLGCLVVLQGAKSQYAFFLAFFASVGILFGVFPVIYRGCRDVTPCFVVYRSRMHILLLSSVILWPWEVVHLFEMVVIALCATCVRMIFQTIYGTTRKSLFKTLGTGHNLEVLQLEKYLLCATGELRREQLGSEIGLDNFYKRGVPKALPLLELFQAWCRNDETSGSIYNEYGYDLGESLRVPNRPRMTPEMETVESAITVTSLLREFEAEHANALFALISYGERARIRYTTFIETFRQLSLERCNLYHAIKDCKRLLKQFHRFLLLAEGILLFLVSTIALDMKNLFLHALFSFVLVHLLIPGSVSFFESFIFLLVSHPYDNGDRVYIRGENMIVKKVGLFSTSFLTWAGVYIIMQNNVISKLPIVNIRRSISQYWSFEVPINTECSNKSILNLKKRLQWYVEEEKMLTGLIFAPCTIKDSNSIVLKLLVRKNSNFQNGFFTLTNFTKCLACIIRIVTEEGLYYKPPVAKARVTDDFINELLQSHSSIASEIKG</sequence>
<dbReference type="Pfam" id="PF00924">
    <property type="entry name" value="MS_channel_2nd"/>
    <property type="match status" value="1"/>
</dbReference>
<dbReference type="Gene3D" id="2.30.30.60">
    <property type="match status" value="1"/>
</dbReference>
<feature type="transmembrane region" description="Helical" evidence="6">
    <location>
        <begin position="358"/>
        <end position="375"/>
    </location>
</feature>
<dbReference type="GeneID" id="93646950"/>
<dbReference type="PANTHER" id="PTHR31618">
    <property type="entry name" value="MECHANOSENSITIVE ION CHANNEL PROTEIN 5"/>
    <property type="match status" value="1"/>
</dbReference>
<dbReference type="PANTHER" id="PTHR31618:SF1">
    <property type="entry name" value="EF-HAND DOMAIN-CONTAINING PROTEIN"/>
    <property type="match status" value="1"/>
</dbReference>
<keyword evidence="3 6" id="KW-0812">Transmembrane</keyword>
<comment type="subcellular location">
    <subcellularLocation>
        <location evidence="1">Membrane</location>
        <topology evidence="1">Multi-pass membrane protein</topology>
    </subcellularLocation>
</comment>
<dbReference type="Proteomes" id="UP000185944">
    <property type="component" value="Unassembled WGS sequence"/>
</dbReference>
<evidence type="ECO:0000256" key="5">
    <source>
        <dbReference type="ARBA" id="ARBA00023136"/>
    </source>
</evidence>
<keyword evidence="9" id="KW-1185">Reference proteome</keyword>
<dbReference type="GO" id="GO:0005886">
    <property type="term" value="C:plasma membrane"/>
    <property type="evidence" value="ECO:0007669"/>
    <property type="project" value="TreeGrafter"/>
</dbReference>
<dbReference type="AlphaFoldDB" id="A0A177EC04"/>
<dbReference type="PROSITE" id="PS51257">
    <property type="entry name" value="PROKAR_LIPOPROTEIN"/>
    <property type="match status" value="1"/>
</dbReference>
<keyword evidence="4 6" id="KW-1133">Transmembrane helix</keyword>
<feature type="domain" description="Mechanosensitive ion channel MscS" evidence="7">
    <location>
        <begin position="330"/>
        <end position="390"/>
    </location>
</feature>
<feature type="transmembrane region" description="Helical" evidence="6">
    <location>
        <begin position="7"/>
        <end position="29"/>
    </location>
</feature>
<comment type="caution">
    <text evidence="8">The sequence shown here is derived from an EMBL/GenBank/DDBJ whole genome shotgun (WGS) entry which is preliminary data.</text>
</comment>
<proteinExistence type="inferred from homology"/>
<dbReference type="InterPro" id="IPR023408">
    <property type="entry name" value="MscS_beta-dom_sf"/>
</dbReference>
<gene>
    <name evidence="8" type="ORF">NEDG_00600</name>
</gene>
<evidence type="ECO:0000313" key="9">
    <source>
        <dbReference type="Proteomes" id="UP000185944"/>
    </source>
</evidence>
<feature type="transmembrane region" description="Helical" evidence="6">
    <location>
        <begin position="93"/>
        <end position="113"/>
    </location>
</feature>
<evidence type="ECO:0000256" key="3">
    <source>
        <dbReference type="ARBA" id="ARBA00022692"/>
    </source>
</evidence>
<evidence type="ECO:0000256" key="2">
    <source>
        <dbReference type="ARBA" id="ARBA00008017"/>
    </source>
</evidence>
<evidence type="ECO:0000256" key="4">
    <source>
        <dbReference type="ARBA" id="ARBA00022989"/>
    </source>
</evidence>